<dbReference type="InterPro" id="IPR011854">
    <property type="entry name" value="HypE"/>
</dbReference>
<feature type="domain" description="PurM-like N-terminal" evidence="2">
    <location>
        <begin position="39"/>
        <end position="152"/>
    </location>
</feature>
<dbReference type="InterPro" id="IPR010918">
    <property type="entry name" value="PurM-like_C_dom"/>
</dbReference>
<dbReference type="Pfam" id="PF00586">
    <property type="entry name" value="AIRS"/>
    <property type="match status" value="1"/>
</dbReference>
<gene>
    <name evidence="4" type="ORF">AUJ66_04260</name>
</gene>
<organism evidence="4 5">
    <name type="scientific">Candidatus Desantisbacteria bacterium CG1_02_38_46</name>
    <dbReference type="NCBI Taxonomy" id="1817893"/>
    <lineage>
        <taxon>Bacteria</taxon>
        <taxon>Candidatus Desantisiibacteriota</taxon>
    </lineage>
</organism>
<name>A0A1J4SGH8_9BACT</name>
<feature type="domain" description="PurM-like C-terminal" evidence="3">
    <location>
        <begin position="164"/>
        <end position="316"/>
    </location>
</feature>
<dbReference type="STRING" id="1817893.AUJ66_04260"/>
<dbReference type="PIRSF" id="PIRSF005644">
    <property type="entry name" value="Hdrgns_mtr_HypE"/>
    <property type="match status" value="1"/>
</dbReference>
<dbReference type="Pfam" id="PF02769">
    <property type="entry name" value="AIRS_C"/>
    <property type="match status" value="1"/>
</dbReference>
<dbReference type="Proteomes" id="UP000182278">
    <property type="component" value="Unassembled WGS sequence"/>
</dbReference>
<dbReference type="EMBL" id="MNUO01000062">
    <property type="protein sequence ID" value="OIN97158.1"/>
    <property type="molecule type" value="Genomic_DNA"/>
</dbReference>
<dbReference type="CDD" id="cd02197">
    <property type="entry name" value="HypE"/>
    <property type="match status" value="1"/>
</dbReference>
<dbReference type="SUPFAM" id="SSF55326">
    <property type="entry name" value="PurM N-terminal domain-like"/>
    <property type="match status" value="1"/>
</dbReference>
<dbReference type="PANTHER" id="PTHR30303">
    <property type="entry name" value="HYDROGENASE ISOENZYMES FORMATION PROTEIN HYPE"/>
    <property type="match status" value="1"/>
</dbReference>
<dbReference type="InterPro" id="IPR036921">
    <property type="entry name" value="PurM-like_N_sf"/>
</dbReference>
<evidence type="ECO:0000256" key="1">
    <source>
        <dbReference type="ARBA" id="ARBA00006243"/>
    </source>
</evidence>
<dbReference type="Gene3D" id="3.30.1330.10">
    <property type="entry name" value="PurM-like, N-terminal domain"/>
    <property type="match status" value="1"/>
</dbReference>
<reference evidence="4 5" key="1">
    <citation type="journal article" date="2016" name="Environ. Microbiol.">
        <title>Genomic resolution of a cold subsurface aquifer community provides metabolic insights for novel microbes adapted to high CO concentrations.</title>
        <authorList>
            <person name="Probst A.J."/>
            <person name="Castelle C.J."/>
            <person name="Singh A."/>
            <person name="Brown C.T."/>
            <person name="Anantharaman K."/>
            <person name="Sharon I."/>
            <person name="Hug L.A."/>
            <person name="Burstein D."/>
            <person name="Emerson J.B."/>
            <person name="Thomas B.C."/>
            <person name="Banfield J.F."/>
        </authorList>
    </citation>
    <scope>NUCLEOTIDE SEQUENCE [LARGE SCALE GENOMIC DNA]</scope>
    <source>
        <strain evidence="4">CG1_02_38_46</strain>
    </source>
</reference>
<dbReference type="NCBIfam" id="TIGR02124">
    <property type="entry name" value="hypE"/>
    <property type="match status" value="1"/>
</dbReference>
<evidence type="ECO:0000259" key="2">
    <source>
        <dbReference type="Pfam" id="PF00586"/>
    </source>
</evidence>
<sequence>MKNNERILLGHGSGGELMHNLIKDIFVKEFNNPILNRLNDGAVLNLGRNSRLAFTTDSYVVSPIFFKGGDIGSLAVYGTVNDLAMCAATPLYLSLSLIIEEGFSISDLKKIICSIKRAGSIAGISVITGDTKVVEKGKTDKIFINTSGIGVVHKNLSISGNNAKTGDKVILSGSIGDHGITILNERGNLGFKANLKSDCQPLNYLVLKMLKVSRKIHCLRDPTRGGLATSLNEIAIASKVGIEINESAIPIRREVRAACEMLGLDPIYVANEGKLVAIVAKDDAKAVLSVMKKSKWGRDAAIIGTVIKDSSGTVELKTTIGGTRVVQMLTGEQLPRIC</sequence>
<protein>
    <submittedName>
        <fullName evidence="4">Hydrogenase expression/formation protein HypE</fullName>
    </submittedName>
</protein>
<evidence type="ECO:0000313" key="5">
    <source>
        <dbReference type="Proteomes" id="UP000182278"/>
    </source>
</evidence>
<dbReference type="GO" id="GO:0051604">
    <property type="term" value="P:protein maturation"/>
    <property type="evidence" value="ECO:0007669"/>
    <property type="project" value="TreeGrafter"/>
</dbReference>
<dbReference type="InterPro" id="IPR016188">
    <property type="entry name" value="PurM-like_N"/>
</dbReference>
<dbReference type="SUPFAM" id="SSF56042">
    <property type="entry name" value="PurM C-terminal domain-like"/>
    <property type="match status" value="1"/>
</dbReference>
<evidence type="ECO:0000259" key="3">
    <source>
        <dbReference type="Pfam" id="PF02769"/>
    </source>
</evidence>
<dbReference type="AlphaFoldDB" id="A0A1J4SGH8"/>
<comment type="caution">
    <text evidence="4">The sequence shown here is derived from an EMBL/GenBank/DDBJ whole genome shotgun (WGS) entry which is preliminary data.</text>
</comment>
<dbReference type="PANTHER" id="PTHR30303:SF0">
    <property type="entry name" value="CARBAMOYL DEHYDRATASE HYPE"/>
    <property type="match status" value="1"/>
</dbReference>
<proteinExistence type="inferred from homology"/>
<comment type="similarity">
    <text evidence="1">Belongs to the HypE family.</text>
</comment>
<accession>A0A1J4SGH8</accession>
<dbReference type="InterPro" id="IPR036676">
    <property type="entry name" value="PurM-like_C_sf"/>
</dbReference>
<dbReference type="Gene3D" id="3.90.650.10">
    <property type="entry name" value="PurM-like C-terminal domain"/>
    <property type="match status" value="1"/>
</dbReference>
<evidence type="ECO:0000313" key="4">
    <source>
        <dbReference type="EMBL" id="OIN97158.1"/>
    </source>
</evidence>